<dbReference type="PANTHER" id="PTHR23080">
    <property type="entry name" value="THAP DOMAIN PROTEIN"/>
    <property type="match status" value="1"/>
</dbReference>
<comment type="cofactor">
    <cofactor evidence="1">
        <name>a divalent metal cation</name>
        <dbReference type="ChEBI" id="CHEBI:60240"/>
    </cofactor>
</comment>
<protein>
    <recommendedName>
        <fullName evidence="4">DDE Tnp4 domain-containing protein</fullName>
    </recommendedName>
</protein>
<dbReference type="PANTHER" id="PTHR23080:SF133">
    <property type="entry name" value="SI:CH211-262I1.5-RELATED"/>
    <property type="match status" value="1"/>
</dbReference>
<dbReference type="Proteomes" id="UP000225706">
    <property type="component" value="Unassembled WGS sequence"/>
</dbReference>
<name>A0A2B4SU86_STYPI</name>
<dbReference type="GO" id="GO:0046872">
    <property type="term" value="F:metal ion binding"/>
    <property type="evidence" value="ECO:0007669"/>
    <property type="project" value="UniProtKB-KW"/>
</dbReference>
<sequence>MQFRRYLLGNKLHESDRPLPRGFICDSEKRRDLSQKKSLLQCVRSLAKQLKPENIFLKQGTVSRIVISWINFMYLRFGVLNIWPSREVVNRTMPEDFRKSYPSTRVIIDRTEVKCAMPSSLLLNSELFSAYKNHTTLKGLLGISPTGAITYIIQLYTGSISDRETVERSGMLHLLFNEGDSVMADKVLAYDWSWETFLKPLSFNGQTWGSSSRNVKPFDEYDDTPSLVNRFANELKMQDDQKTKERENDIYSAEQTLMSMWECRECGEYSEFDLEDLKTKWKRYQGALYCKSDRNISGSAWTMRMLQKYVRYEDIVFIQPPSWQDDSLFPSAQVNDIVEGNVAQSLSALCGEKERERRERKRESRIDENPTLFHDTDDRTEADSRIILDAILQPLCTAYELNL</sequence>
<evidence type="ECO:0000256" key="1">
    <source>
        <dbReference type="ARBA" id="ARBA00001968"/>
    </source>
</evidence>
<dbReference type="EMBL" id="LSMT01000027">
    <property type="protein sequence ID" value="PFX32112.1"/>
    <property type="molecule type" value="Genomic_DNA"/>
</dbReference>
<proteinExistence type="predicted"/>
<dbReference type="AlphaFoldDB" id="A0A2B4SU86"/>
<reference evidence="6" key="1">
    <citation type="journal article" date="2017" name="bioRxiv">
        <title>Comparative analysis of the genomes of Stylophora pistillata and Acropora digitifera provides evidence for extensive differences between species of corals.</title>
        <authorList>
            <person name="Voolstra C.R."/>
            <person name="Li Y."/>
            <person name="Liew Y.J."/>
            <person name="Baumgarten S."/>
            <person name="Zoccola D."/>
            <person name="Flot J.-F."/>
            <person name="Tambutte S."/>
            <person name="Allemand D."/>
            <person name="Aranda M."/>
        </authorList>
    </citation>
    <scope>NUCLEOTIDE SEQUENCE [LARGE SCALE GENOMIC DNA]</scope>
</reference>
<evidence type="ECO:0000313" key="5">
    <source>
        <dbReference type="EMBL" id="PFX32112.1"/>
    </source>
</evidence>
<evidence type="ECO:0000259" key="4">
    <source>
        <dbReference type="Pfam" id="PF13359"/>
    </source>
</evidence>
<gene>
    <name evidence="5" type="ORF">AWC38_SpisGene3038</name>
</gene>
<evidence type="ECO:0000256" key="2">
    <source>
        <dbReference type="ARBA" id="ARBA00022723"/>
    </source>
</evidence>
<keyword evidence="6" id="KW-1185">Reference proteome</keyword>
<dbReference type="STRING" id="50429.A0A2B4SU86"/>
<feature type="domain" description="DDE Tnp4" evidence="4">
    <location>
        <begin position="108"/>
        <end position="186"/>
    </location>
</feature>
<dbReference type="InterPro" id="IPR027806">
    <property type="entry name" value="HARBI1_dom"/>
</dbReference>
<keyword evidence="2" id="KW-0479">Metal-binding</keyword>
<dbReference type="Pfam" id="PF13359">
    <property type="entry name" value="DDE_Tnp_4"/>
    <property type="match status" value="1"/>
</dbReference>
<evidence type="ECO:0000256" key="3">
    <source>
        <dbReference type="SAM" id="MobiDB-lite"/>
    </source>
</evidence>
<comment type="caution">
    <text evidence="5">The sequence shown here is derived from an EMBL/GenBank/DDBJ whole genome shotgun (WGS) entry which is preliminary data.</text>
</comment>
<feature type="region of interest" description="Disordered" evidence="3">
    <location>
        <begin position="354"/>
        <end position="375"/>
    </location>
</feature>
<accession>A0A2B4SU86</accession>
<organism evidence="5 6">
    <name type="scientific">Stylophora pistillata</name>
    <name type="common">Smooth cauliflower coral</name>
    <dbReference type="NCBI Taxonomy" id="50429"/>
    <lineage>
        <taxon>Eukaryota</taxon>
        <taxon>Metazoa</taxon>
        <taxon>Cnidaria</taxon>
        <taxon>Anthozoa</taxon>
        <taxon>Hexacorallia</taxon>
        <taxon>Scleractinia</taxon>
        <taxon>Astrocoeniina</taxon>
        <taxon>Pocilloporidae</taxon>
        <taxon>Stylophora</taxon>
    </lineage>
</organism>
<evidence type="ECO:0000313" key="6">
    <source>
        <dbReference type="Proteomes" id="UP000225706"/>
    </source>
</evidence>